<keyword evidence="2" id="KW-0378">Hydrolase</keyword>
<keyword evidence="1" id="KW-0479">Metal-binding</keyword>
<evidence type="ECO:0000256" key="1">
    <source>
        <dbReference type="ARBA" id="ARBA00022723"/>
    </source>
</evidence>
<dbReference type="RefSeq" id="WP_202813441.1">
    <property type="nucleotide sequence ID" value="NZ_AZDA01000010.1"/>
</dbReference>
<dbReference type="PATRIC" id="fig|1423726.3.peg.186"/>
<dbReference type="STRING" id="1423726.FC07_GL000178"/>
<name>A0A0R1H961_9LACO</name>
<proteinExistence type="predicted"/>
<sequence length="87" mass="10054">MIHKLTVGKIVQLVAEPDNLYDAQVVAIDDKTHQLDAMPHQHNAWLNKLLHFGYQDALEAHIQTANLENHPERQFRVAVQLKNNKMH</sequence>
<dbReference type="GO" id="GO:0016818">
    <property type="term" value="F:hydrolase activity, acting on acid anhydrides, in phosphorus-containing anhydrides"/>
    <property type="evidence" value="ECO:0007669"/>
    <property type="project" value="InterPro"/>
</dbReference>
<dbReference type="Gene3D" id="3.30.70.2330">
    <property type="match status" value="1"/>
</dbReference>
<evidence type="ECO:0000313" key="4">
    <source>
        <dbReference type="EMBL" id="KRK40548.1"/>
    </source>
</evidence>
<evidence type="ECO:0000313" key="5">
    <source>
        <dbReference type="Proteomes" id="UP000051461"/>
    </source>
</evidence>
<evidence type="ECO:0000259" key="3">
    <source>
        <dbReference type="Pfam" id="PF08797"/>
    </source>
</evidence>
<organism evidence="4 5">
    <name type="scientific">Loigolactobacillus bifermentans DSM 20003</name>
    <dbReference type="NCBI Taxonomy" id="1423726"/>
    <lineage>
        <taxon>Bacteria</taxon>
        <taxon>Bacillati</taxon>
        <taxon>Bacillota</taxon>
        <taxon>Bacilli</taxon>
        <taxon>Lactobacillales</taxon>
        <taxon>Lactobacillaceae</taxon>
        <taxon>Loigolactobacillus</taxon>
    </lineage>
</organism>
<dbReference type="EMBL" id="AZDA01000010">
    <property type="protein sequence ID" value="KRK40548.1"/>
    <property type="molecule type" value="Genomic_DNA"/>
</dbReference>
<evidence type="ECO:0000256" key="2">
    <source>
        <dbReference type="ARBA" id="ARBA00022801"/>
    </source>
</evidence>
<dbReference type="Pfam" id="PF08797">
    <property type="entry name" value="HIRAN"/>
    <property type="match status" value="1"/>
</dbReference>
<protein>
    <recommendedName>
        <fullName evidence="3">HIRAN domain-containing protein</fullName>
    </recommendedName>
</protein>
<dbReference type="Proteomes" id="UP000051461">
    <property type="component" value="Unassembled WGS sequence"/>
</dbReference>
<feature type="domain" description="HIRAN" evidence="3">
    <location>
        <begin position="4"/>
        <end position="81"/>
    </location>
</feature>
<dbReference type="GO" id="GO:0003676">
    <property type="term" value="F:nucleic acid binding"/>
    <property type="evidence" value="ECO:0007669"/>
    <property type="project" value="InterPro"/>
</dbReference>
<dbReference type="InterPro" id="IPR014905">
    <property type="entry name" value="HIRAN"/>
</dbReference>
<dbReference type="AlphaFoldDB" id="A0A0R1H961"/>
<gene>
    <name evidence="4" type="ORF">FC07_GL000178</name>
</gene>
<dbReference type="GO" id="GO:0008270">
    <property type="term" value="F:zinc ion binding"/>
    <property type="evidence" value="ECO:0007669"/>
    <property type="project" value="InterPro"/>
</dbReference>
<keyword evidence="5" id="KW-1185">Reference proteome</keyword>
<accession>A0A0R1H961</accession>
<comment type="caution">
    <text evidence="4">The sequence shown here is derived from an EMBL/GenBank/DDBJ whole genome shotgun (WGS) entry which is preliminary data.</text>
</comment>
<reference evidence="4 5" key="1">
    <citation type="journal article" date="2015" name="Genome Announc.">
        <title>Expanding the biotechnology potential of lactobacilli through comparative genomics of 213 strains and associated genera.</title>
        <authorList>
            <person name="Sun Z."/>
            <person name="Harris H.M."/>
            <person name="McCann A."/>
            <person name="Guo C."/>
            <person name="Argimon S."/>
            <person name="Zhang W."/>
            <person name="Yang X."/>
            <person name="Jeffery I.B."/>
            <person name="Cooney J.C."/>
            <person name="Kagawa T.F."/>
            <person name="Liu W."/>
            <person name="Song Y."/>
            <person name="Salvetti E."/>
            <person name="Wrobel A."/>
            <person name="Rasinkangas P."/>
            <person name="Parkhill J."/>
            <person name="Rea M.C."/>
            <person name="O'Sullivan O."/>
            <person name="Ritari J."/>
            <person name="Douillard F.P."/>
            <person name="Paul Ross R."/>
            <person name="Yang R."/>
            <person name="Briner A.E."/>
            <person name="Felis G.E."/>
            <person name="de Vos W.M."/>
            <person name="Barrangou R."/>
            <person name="Klaenhammer T.R."/>
            <person name="Caufield P.W."/>
            <person name="Cui Y."/>
            <person name="Zhang H."/>
            <person name="O'Toole P.W."/>
        </authorList>
    </citation>
    <scope>NUCLEOTIDE SEQUENCE [LARGE SCALE GENOMIC DNA]</scope>
    <source>
        <strain evidence="4 5">DSM 20003</strain>
    </source>
</reference>